<dbReference type="EMBL" id="UYYF01005253">
    <property type="protein sequence ID" value="VDN08379.1"/>
    <property type="molecule type" value="Genomic_DNA"/>
</dbReference>
<evidence type="ECO:0000313" key="1">
    <source>
        <dbReference type="EMBL" id="VDN08379.1"/>
    </source>
</evidence>
<dbReference type="Proteomes" id="UP000276776">
    <property type="component" value="Unassembled WGS sequence"/>
</dbReference>
<gene>
    <name evidence="1" type="ORF">TCLT_LOCUS10670</name>
</gene>
<name>A0A0N5DBW9_THECL</name>
<keyword evidence="2" id="KW-1185">Reference proteome</keyword>
<evidence type="ECO:0000313" key="2">
    <source>
        <dbReference type="Proteomes" id="UP000276776"/>
    </source>
</evidence>
<reference evidence="1 2" key="2">
    <citation type="submission" date="2018-11" db="EMBL/GenBank/DDBJ databases">
        <authorList>
            <consortium name="Pathogen Informatics"/>
        </authorList>
    </citation>
    <scope>NUCLEOTIDE SEQUENCE [LARGE SCALE GENOMIC DNA]</scope>
</reference>
<protein>
    <submittedName>
        <fullName evidence="3">Zf-IS66 domain-containing protein</fullName>
    </submittedName>
</protein>
<proteinExistence type="predicted"/>
<dbReference type="WBParaSite" id="TCLT_0001068801-mRNA-1">
    <property type="protein sequence ID" value="TCLT_0001068801-mRNA-1"/>
    <property type="gene ID" value="TCLT_0001068801"/>
</dbReference>
<sequence>MFGAEKHMCQHCGERLKTEIIANKSVEIRVDMGVRTAIRIKANQSDIMIHDKKRREVILIEVCITGQDRLNAVEIEKKGKYDLLGNKLGPRRGIHPVDSSQEEARKHLLRQSIWIPRGRSENDEYNKSERETSTVRVLECDIVPKPMKIEN</sequence>
<dbReference type="OrthoDB" id="2194416at2759"/>
<organism evidence="3">
    <name type="scientific">Thelazia callipaeda</name>
    <name type="common">Oriental eyeworm</name>
    <name type="synonym">Parasitic nematode</name>
    <dbReference type="NCBI Taxonomy" id="103827"/>
    <lineage>
        <taxon>Eukaryota</taxon>
        <taxon>Metazoa</taxon>
        <taxon>Ecdysozoa</taxon>
        <taxon>Nematoda</taxon>
        <taxon>Chromadorea</taxon>
        <taxon>Rhabditida</taxon>
        <taxon>Spirurina</taxon>
        <taxon>Spiruromorpha</taxon>
        <taxon>Thelazioidea</taxon>
        <taxon>Thelaziidae</taxon>
        <taxon>Thelazia</taxon>
    </lineage>
</organism>
<accession>A0A0N5DBW9</accession>
<dbReference type="AlphaFoldDB" id="A0A0N5DBW9"/>
<evidence type="ECO:0000313" key="3">
    <source>
        <dbReference type="WBParaSite" id="TCLT_0001068801-mRNA-1"/>
    </source>
</evidence>
<reference evidence="3" key="1">
    <citation type="submission" date="2017-02" db="UniProtKB">
        <authorList>
            <consortium name="WormBaseParasite"/>
        </authorList>
    </citation>
    <scope>IDENTIFICATION</scope>
</reference>